<dbReference type="EMBL" id="CP029352">
    <property type="protein sequence ID" value="AWK85236.1"/>
    <property type="molecule type" value="Genomic_DNA"/>
</dbReference>
<evidence type="ECO:0000259" key="1">
    <source>
        <dbReference type="Pfam" id="PF00501"/>
    </source>
</evidence>
<sequence>MTDFYDDLETRSPARREEELFAALPAQLAHAKANAPYFSRLLAEVDPASVRDRAGLAALPVTRKSDLIALQKDAPPFGGLAALPVGQLARVFASPGPIHDPEPYGADPWRSARALFAAGFRKGDLAQNCFAYHMTPAGSMFETGAHAVGCAVIPAGTGNTELQAQVVAALKPRGYIGTPDFLKIILEKADELGLDSASLKIGSVSGGPYLPDARAFYEARGLDIYQCYGTADLGIVAYETPARSGLVVNEGVIVEILRPGTGDPVPDGEVGEVVVTLFSEAYPLVRFATGDLSAVMPGESPCGRTNVRLRGWLGRADQTTKVKGMFVHPSQVAEVLRRHPQLRRARLVVGRADASDTMTLRCEAEEGGEALEAAVRETLASVTKLRGTVELVPPGSLPNDGKVIEDARA</sequence>
<dbReference type="Pfam" id="PF00501">
    <property type="entry name" value="AMP-binding"/>
    <property type="match status" value="1"/>
</dbReference>
<evidence type="ECO:0000313" key="3">
    <source>
        <dbReference type="EMBL" id="AWK85236.1"/>
    </source>
</evidence>
<dbReference type="RefSeq" id="WP_109324263.1">
    <property type="nucleotide sequence ID" value="NZ_CP029352.1"/>
</dbReference>
<dbReference type="PANTHER" id="PTHR43845:SF1">
    <property type="entry name" value="BLR5969 PROTEIN"/>
    <property type="match status" value="1"/>
</dbReference>
<dbReference type="PANTHER" id="PTHR43845">
    <property type="entry name" value="BLR5969 PROTEIN"/>
    <property type="match status" value="1"/>
</dbReference>
<evidence type="ECO:0000313" key="4">
    <source>
        <dbReference type="Proteomes" id="UP000245629"/>
    </source>
</evidence>
<name>A0A2S2CLA0_9PROT</name>
<dbReference type="OrthoDB" id="580775at2"/>
<dbReference type="Pfam" id="PF14535">
    <property type="entry name" value="AMP-binding_C_2"/>
    <property type="match status" value="1"/>
</dbReference>
<reference evidence="4" key="1">
    <citation type="submission" date="2018-05" db="EMBL/GenBank/DDBJ databases">
        <title>Azospirillum thermophila sp. nov., a novel isolated from hot spring.</title>
        <authorList>
            <person name="Zhao Z."/>
        </authorList>
    </citation>
    <scope>NUCLEOTIDE SEQUENCE [LARGE SCALE GENOMIC DNA]</scope>
    <source>
        <strain evidence="4">CFH 70021</strain>
    </source>
</reference>
<accession>A0A2S2CLA0</accession>
<dbReference type="Gene3D" id="3.40.50.12780">
    <property type="entry name" value="N-terminal domain of ligase-like"/>
    <property type="match status" value="1"/>
</dbReference>
<dbReference type="Gene3D" id="3.30.300.30">
    <property type="match status" value="1"/>
</dbReference>
<gene>
    <name evidence="3" type="ORF">DEW08_02720</name>
</gene>
<dbReference type="Proteomes" id="UP000245629">
    <property type="component" value="Chromosome 1"/>
</dbReference>
<dbReference type="InterPro" id="IPR028154">
    <property type="entry name" value="AMP-dep_Lig_C"/>
</dbReference>
<dbReference type="InterPro" id="IPR000873">
    <property type="entry name" value="AMP-dep_synth/lig_dom"/>
</dbReference>
<keyword evidence="4" id="KW-1185">Reference proteome</keyword>
<dbReference type="InterPro" id="IPR042099">
    <property type="entry name" value="ANL_N_sf"/>
</dbReference>
<proteinExistence type="predicted"/>
<dbReference type="SUPFAM" id="SSF56801">
    <property type="entry name" value="Acetyl-CoA synthetase-like"/>
    <property type="match status" value="1"/>
</dbReference>
<feature type="domain" description="AMP-dependent synthetase/ligase" evidence="1">
    <location>
        <begin position="139"/>
        <end position="275"/>
    </location>
</feature>
<dbReference type="KEGG" id="azz:DEW08_02720"/>
<feature type="domain" description="AMP-dependent ligase C-terminal" evidence="2">
    <location>
        <begin position="324"/>
        <end position="400"/>
    </location>
</feature>
<organism evidence="3 4">
    <name type="scientific">Azospirillum thermophilum</name>
    <dbReference type="NCBI Taxonomy" id="2202148"/>
    <lineage>
        <taxon>Bacteria</taxon>
        <taxon>Pseudomonadati</taxon>
        <taxon>Pseudomonadota</taxon>
        <taxon>Alphaproteobacteria</taxon>
        <taxon>Rhodospirillales</taxon>
        <taxon>Azospirillaceae</taxon>
        <taxon>Azospirillum</taxon>
    </lineage>
</organism>
<dbReference type="InterPro" id="IPR045851">
    <property type="entry name" value="AMP-bd_C_sf"/>
</dbReference>
<protein>
    <submittedName>
        <fullName evidence="3">AMP-dependent synthetase</fullName>
    </submittedName>
</protein>
<dbReference type="AlphaFoldDB" id="A0A2S2CLA0"/>
<evidence type="ECO:0000259" key="2">
    <source>
        <dbReference type="Pfam" id="PF14535"/>
    </source>
</evidence>